<dbReference type="SUPFAM" id="SSF56349">
    <property type="entry name" value="DNA breaking-rejoining enzymes"/>
    <property type="match status" value="1"/>
</dbReference>
<gene>
    <name evidence="3" type="ORF">AWC38_SpisGene8160</name>
</gene>
<dbReference type="Pfam" id="PF00078">
    <property type="entry name" value="RVT_1"/>
    <property type="match status" value="1"/>
</dbReference>
<dbReference type="EMBL" id="LSMT01000110">
    <property type="protein sequence ID" value="PFX27135.1"/>
    <property type="molecule type" value="Genomic_DNA"/>
</dbReference>
<dbReference type="GO" id="GO:0003677">
    <property type="term" value="F:DNA binding"/>
    <property type="evidence" value="ECO:0007669"/>
    <property type="project" value="InterPro"/>
</dbReference>
<feature type="domain" description="Reverse transcriptase" evidence="2">
    <location>
        <begin position="14"/>
        <end position="196"/>
    </location>
</feature>
<dbReference type="Gene3D" id="3.10.10.10">
    <property type="entry name" value="HIV Type 1 Reverse Transcriptase, subunit A, domain 1"/>
    <property type="match status" value="1"/>
</dbReference>
<dbReference type="Pfam" id="PF00589">
    <property type="entry name" value="Phage_integrase"/>
    <property type="match status" value="1"/>
</dbReference>
<keyword evidence="4" id="KW-1185">Reference proteome</keyword>
<keyword evidence="1" id="KW-0233">DNA recombination</keyword>
<dbReference type="InterPro" id="IPR043128">
    <property type="entry name" value="Rev_trsase/Diguanyl_cyclase"/>
</dbReference>
<reference evidence="4" key="1">
    <citation type="journal article" date="2017" name="bioRxiv">
        <title>Comparative analysis of the genomes of Stylophora pistillata and Acropora digitifera provides evidence for extensive differences between species of corals.</title>
        <authorList>
            <person name="Voolstra C.R."/>
            <person name="Li Y."/>
            <person name="Liew Y.J."/>
            <person name="Baumgarten S."/>
            <person name="Zoccola D."/>
            <person name="Flot J.-F."/>
            <person name="Tambutte S."/>
            <person name="Allemand D."/>
            <person name="Aranda M."/>
        </authorList>
    </citation>
    <scope>NUCLEOTIDE SEQUENCE [LARGE SCALE GENOMIC DNA]</scope>
</reference>
<dbReference type="InterPro" id="IPR013762">
    <property type="entry name" value="Integrase-like_cat_sf"/>
</dbReference>
<evidence type="ECO:0000313" key="3">
    <source>
        <dbReference type="EMBL" id="PFX27135.1"/>
    </source>
</evidence>
<dbReference type="GO" id="GO:0006310">
    <property type="term" value="P:DNA recombination"/>
    <property type="evidence" value="ECO:0007669"/>
    <property type="project" value="UniProtKB-KW"/>
</dbReference>
<dbReference type="Gene3D" id="1.10.443.10">
    <property type="entry name" value="Intergrase catalytic core"/>
    <property type="match status" value="1"/>
</dbReference>
<dbReference type="STRING" id="50429.A0A2B4SFB4"/>
<dbReference type="GO" id="GO:0015074">
    <property type="term" value="P:DNA integration"/>
    <property type="evidence" value="ECO:0007669"/>
    <property type="project" value="InterPro"/>
</dbReference>
<dbReference type="InterPro" id="IPR043502">
    <property type="entry name" value="DNA/RNA_pol_sf"/>
</dbReference>
<dbReference type="InterPro" id="IPR052055">
    <property type="entry name" value="Hepadnavirus_pol/RT"/>
</dbReference>
<comment type="caution">
    <text evidence="3">The sequence shown here is derived from an EMBL/GenBank/DDBJ whole genome shotgun (WGS) entry which is preliminary data.</text>
</comment>
<dbReference type="InterPro" id="IPR011010">
    <property type="entry name" value="DNA_brk_join_enz"/>
</dbReference>
<dbReference type="PROSITE" id="PS50878">
    <property type="entry name" value="RT_POL"/>
    <property type="match status" value="1"/>
</dbReference>
<dbReference type="Gene3D" id="3.30.70.270">
    <property type="match status" value="1"/>
</dbReference>
<proteinExistence type="predicted"/>
<dbReference type="AlphaFoldDB" id="A0A2B4SFB4"/>
<dbReference type="CDD" id="cd03714">
    <property type="entry name" value="RT_DIRS1"/>
    <property type="match status" value="1"/>
</dbReference>
<evidence type="ECO:0000259" key="2">
    <source>
        <dbReference type="PROSITE" id="PS50878"/>
    </source>
</evidence>
<dbReference type="OrthoDB" id="5963861at2759"/>
<evidence type="ECO:0000256" key="1">
    <source>
        <dbReference type="ARBA" id="ARBA00023172"/>
    </source>
</evidence>
<dbReference type="InterPro" id="IPR002104">
    <property type="entry name" value="Integrase_catalytic"/>
</dbReference>
<dbReference type="PANTHER" id="PTHR33050:SF7">
    <property type="entry name" value="RIBONUCLEASE H"/>
    <property type="match status" value="1"/>
</dbReference>
<name>A0A2B4SFB4_STYPI</name>
<sequence length="567" mass="64130">MIIDAEIAKLVSKEVLQVTNCVTDGFISNIFIRPKKDGAFRMILNLKPLNKFVDYHHFKMDTFRTALKLIRPGCSMASVDLKDAYYSIPIAEEDRKLLKFQWKGKYYQLTCLPNGLSSAPRIFTKILKPVYARLRSIGHTCMGHIDDSLRVGQSFDACHRNIADTVYLFTNIGFTIHPVKSVLQPQQKIDFWGFVLGSSTMTVTLTHSKAMKVRSACQNLLPQKTATIRSVAQVIGFLVSSFPAVEFAEMHYRHLELDKICALRANKENFDSTMTLSAQSKTELTCEKHILVQTDNTTAVAYINAMGACMNKAYRTLPSTQQEVLCQLLFFPLTMSTYEATPFVSRFMKGIFKNNPLAPRYHTTWDLRPVLSYLSSLSKPNQSSLKTLTLKLVMLIALVSAQRGQSLHMLDIQFMKEGVSFFEFALPEHIKQSRPEYKVPSVLLQAFPADQSLCVFTHLKEYLQRTKCLRGTETKLFIRHAKPHHRASRDTISRWIRSVMAEAGIDVTTFKPHSTRAAAASKAKNVSAPVKEILDTAGWSSDRTFDRFYNKPFQKAGGFATSVLTID</sequence>
<protein>
    <submittedName>
        <fullName evidence="3">Gag-Pro-Pol polyprotein</fullName>
    </submittedName>
</protein>
<dbReference type="Proteomes" id="UP000225706">
    <property type="component" value="Unassembled WGS sequence"/>
</dbReference>
<dbReference type="SUPFAM" id="SSF56672">
    <property type="entry name" value="DNA/RNA polymerases"/>
    <property type="match status" value="1"/>
</dbReference>
<organism evidence="3 4">
    <name type="scientific">Stylophora pistillata</name>
    <name type="common">Smooth cauliflower coral</name>
    <dbReference type="NCBI Taxonomy" id="50429"/>
    <lineage>
        <taxon>Eukaryota</taxon>
        <taxon>Metazoa</taxon>
        <taxon>Cnidaria</taxon>
        <taxon>Anthozoa</taxon>
        <taxon>Hexacorallia</taxon>
        <taxon>Scleractinia</taxon>
        <taxon>Astrocoeniina</taxon>
        <taxon>Pocilloporidae</taxon>
        <taxon>Stylophora</taxon>
    </lineage>
</organism>
<dbReference type="InterPro" id="IPR000477">
    <property type="entry name" value="RT_dom"/>
</dbReference>
<evidence type="ECO:0000313" key="4">
    <source>
        <dbReference type="Proteomes" id="UP000225706"/>
    </source>
</evidence>
<dbReference type="PANTHER" id="PTHR33050">
    <property type="entry name" value="REVERSE TRANSCRIPTASE DOMAIN-CONTAINING PROTEIN"/>
    <property type="match status" value="1"/>
</dbReference>
<accession>A0A2B4SFB4</accession>